<evidence type="ECO:0000313" key="3">
    <source>
        <dbReference type="Proteomes" id="UP001141950"/>
    </source>
</evidence>
<proteinExistence type="predicted"/>
<protein>
    <submittedName>
        <fullName evidence="2">Uncharacterized protein</fullName>
    </submittedName>
</protein>
<gene>
    <name evidence="2" type="ORF">NQZ67_11995</name>
</gene>
<name>A0A9X2MR12_9BACL</name>
<evidence type="ECO:0000313" key="2">
    <source>
        <dbReference type="EMBL" id="MCR2804599.1"/>
    </source>
</evidence>
<comment type="caution">
    <text evidence="2">The sequence shown here is derived from an EMBL/GenBank/DDBJ whole genome shotgun (WGS) entry which is preliminary data.</text>
</comment>
<dbReference type="EMBL" id="JANIPJ010000007">
    <property type="protein sequence ID" value="MCR2804599.1"/>
    <property type="molecule type" value="Genomic_DNA"/>
</dbReference>
<dbReference type="Proteomes" id="UP001141950">
    <property type="component" value="Unassembled WGS sequence"/>
</dbReference>
<keyword evidence="3" id="KW-1185">Reference proteome</keyword>
<organism evidence="2 3">
    <name type="scientific">Paenibacillus soyae</name>
    <dbReference type="NCBI Taxonomy" id="2969249"/>
    <lineage>
        <taxon>Bacteria</taxon>
        <taxon>Bacillati</taxon>
        <taxon>Bacillota</taxon>
        <taxon>Bacilli</taxon>
        <taxon>Bacillales</taxon>
        <taxon>Paenibacillaceae</taxon>
        <taxon>Paenibacillus</taxon>
    </lineage>
</organism>
<accession>A0A9X2MR12</accession>
<sequence>MLVFAAALVGMLLYDALSLRGKMTPRGKLLYGLIVCASLYAGIDYVMAWDAIDYLDVMTLPFKSAAEAIEATLKTNWDR</sequence>
<keyword evidence="1" id="KW-0812">Transmembrane</keyword>
<dbReference type="AlphaFoldDB" id="A0A9X2MR12"/>
<dbReference type="RefSeq" id="WP_257445727.1">
    <property type="nucleotide sequence ID" value="NZ_JANIPJ010000007.1"/>
</dbReference>
<evidence type="ECO:0000256" key="1">
    <source>
        <dbReference type="SAM" id="Phobius"/>
    </source>
</evidence>
<keyword evidence="1" id="KW-0472">Membrane</keyword>
<feature type="transmembrane region" description="Helical" evidence="1">
    <location>
        <begin position="28"/>
        <end position="48"/>
    </location>
</feature>
<keyword evidence="1" id="KW-1133">Transmembrane helix</keyword>
<reference evidence="2" key="1">
    <citation type="submission" date="2022-08" db="EMBL/GenBank/DDBJ databases">
        <title>The genomic sequence of strain Paenibacillus sp. SCIV0701.</title>
        <authorList>
            <person name="Zhao H."/>
        </authorList>
    </citation>
    <scope>NUCLEOTIDE SEQUENCE</scope>
    <source>
        <strain evidence="2">SCIV0701</strain>
    </source>
</reference>